<protein>
    <submittedName>
        <fullName evidence="1">Uncharacterized protein</fullName>
    </submittedName>
</protein>
<gene>
    <name evidence="1" type="ORF">SAMEA3545359_00898</name>
</gene>
<dbReference type="EMBL" id="FMHG01000001">
    <property type="protein sequence ID" value="SCJ57959.1"/>
    <property type="molecule type" value="Genomic_DNA"/>
</dbReference>
<evidence type="ECO:0000313" key="1">
    <source>
        <dbReference type="EMBL" id="SCJ57959.1"/>
    </source>
</evidence>
<proteinExistence type="predicted"/>
<sequence length="203" mass="21336">MRWGSTDGRGLLPGCAKSWAAILPVGSCRVITEPFGAKCLGGSAGGALRLKRSGGRAVAQWSGRVVVWWCDALGCHGWQRAATRLYQKLGGDTAGRELPGNYGAFWGQNVWAAAPAGHCGLKGVAAEQWSGGVVEWWCDALGCHGWQRTATRLCQKLGGDTAGRELPGNYGAFWGQNAWAAAPAGHCGLKGVAAEQWRSGVVE</sequence>
<accession>A0A1C6HK20</accession>
<reference evidence="1" key="1">
    <citation type="submission" date="2015-09" db="EMBL/GenBank/DDBJ databases">
        <authorList>
            <consortium name="Pathogen Informatics"/>
        </authorList>
    </citation>
    <scope>NUCLEOTIDE SEQUENCE</scope>
    <source>
        <strain evidence="1">2789STDY5834896</strain>
    </source>
</reference>
<name>A0A1C6HK20_9FIRM</name>
<organism evidence="1">
    <name type="scientific">uncultured Anaerotruncus sp</name>
    <dbReference type="NCBI Taxonomy" id="905011"/>
    <lineage>
        <taxon>Bacteria</taxon>
        <taxon>Bacillati</taxon>
        <taxon>Bacillota</taxon>
        <taxon>Clostridia</taxon>
        <taxon>Eubacteriales</taxon>
        <taxon>Oscillospiraceae</taxon>
        <taxon>Anaerotruncus</taxon>
        <taxon>environmental samples</taxon>
    </lineage>
</organism>
<dbReference type="AlphaFoldDB" id="A0A1C6HK20"/>